<evidence type="ECO:0000313" key="1">
    <source>
        <dbReference type="EMBL" id="RNA20761.1"/>
    </source>
</evidence>
<reference evidence="1 2" key="1">
    <citation type="journal article" date="2018" name="Sci. Rep.">
        <title>Genomic signatures of local adaptation to the degree of environmental predictability in rotifers.</title>
        <authorList>
            <person name="Franch-Gras L."/>
            <person name="Hahn C."/>
            <person name="Garcia-Roger E.M."/>
            <person name="Carmona M.J."/>
            <person name="Serra M."/>
            <person name="Gomez A."/>
        </authorList>
    </citation>
    <scope>NUCLEOTIDE SEQUENCE [LARGE SCALE GENOMIC DNA]</scope>
    <source>
        <strain evidence="1">HYR1</strain>
    </source>
</reference>
<dbReference type="EMBL" id="REGN01003787">
    <property type="protein sequence ID" value="RNA20761.1"/>
    <property type="molecule type" value="Genomic_DNA"/>
</dbReference>
<comment type="caution">
    <text evidence="1">The sequence shown here is derived from an EMBL/GenBank/DDBJ whole genome shotgun (WGS) entry which is preliminary data.</text>
</comment>
<feature type="non-terminal residue" evidence="1">
    <location>
        <position position="1"/>
    </location>
</feature>
<organism evidence="1 2">
    <name type="scientific">Brachionus plicatilis</name>
    <name type="common">Marine rotifer</name>
    <name type="synonym">Brachionus muelleri</name>
    <dbReference type="NCBI Taxonomy" id="10195"/>
    <lineage>
        <taxon>Eukaryota</taxon>
        <taxon>Metazoa</taxon>
        <taxon>Spiralia</taxon>
        <taxon>Gnathifera</taxon>
        <taxon>Rotifera</taxon>
        <taxon>Eurotatoria</taxon>
        <taxon>Monogononta</taxon>
        <taxon>Pseudotrocha</taxon>
        <taxon>Ploima</taxon>
        <taxon>Brachionidae</taxon>
        <taxon>Brachionus</taxon>
    </lineage>
</organism>
<gene>
    <name evidence="1" type="ORF">BpHYR1_031430</name>
</gene>
<keyword evidence="2" id="KW-1185">Reference proteome</keyword>
<sequence length="141" mass="16071">SRLDLNYSGNTPHTEAPLLFTLNNVEYRLVLERILARYTINYMKPFLKKNCQYGFFQKIFSSPTLLSCPTSNCAFFGSKLLSDLRLIQKNNLSSFKAIFLLPLYSLHADTYMPYIAEAFIGKRLALGSKNFASPLPPVMNM</sequence>
<evidence type="ECO:0000313" key="2">
    <source>
        <dbReference type="Proteomes" id="UP000276133"/>
    </source>
</evidence>
<dbReference type="AlphaFoldDB" id="A0A3M7RBD0"/>
<protein>
    <submittedName>
        <fullName evidence="1">Uncharacterized protein</fullName>
    </submittedName>
</protein>
<dbReference type="Proteomes" id="UP000276133">
    <property type="component" value="Unassembled WGS sequence"/>
</dbReference>
<proteinExistence type="predicted"/>
<name>A0A3M7RBD0_BRAPC</name>
<accession>A0A3M7RBD0</accession>